<dbReference type="InterPro" id="IPR044741">
    <property type="entry name" value="NsLTP-like"/>
</dbReference>
<evidence type="ECO:0000259" key="5">
    <source>
        <dbReference type="SMART" id="SM00499"/>
    </source>
</evidence>
<evidence type="ECO:0000313" key="6">
    <source>
        <dbReference type="EMBL" id="PRQ25360.1"/>
    </source>
</evidence>
<dbReference type="GO" id="GO:0009627">
    <property type="term" value="P:systemic acquired resistance"/>
    <property type="evidence" value="ECO:0007669"/>
    <property type="project" value="InterPro"/>
</dbReference>
<dbReference type="GO" id="GO:0005504">
    <property type="term" value="F:fatty acid binding"/>
    <property type="evidence" value="ECO:0007669"/>
    <property type="project" value="InterPro"/>
</dbReference>
<feature type="chain" id="PRO_5015160882" evidence="4">
    <location>
        <begin position="28"/>
        <end position="103"/>
    </location>
</feature>
<evidence type="ECO:0000313" key="7">
    <source>
        <dbReference type="Proteomes" id="UP000238479"/>
    </source>
</evidence>
<feature type="domain" description="Bifunctional inhibitor/plant lipid transfer protein/seed storage helical" evidence="5">
    <location>
        <begin position="31"/>
        <end position="103"/>
    </location>
</feature>
<protein>
    <submittedName>
        <fullName evidence="6">Putative bifunctional inhibitor/plant lipid transfer protein/seed storage helical</fullName>
    </submittedName>
</protein>
<dbReference type="CDD" id="cd04660">
    <property type="entry name" value="nsLTP_like"/>
    <property type="match status" value="1"/>
</dbReference>
<organism evidence="6 7">
    <name type="scientific">Rosa chinensis</name>
    <name type="common">China rose</name>
    <dbReference type="NCBI Taxonomy" id="74649"/>
    <lineage>
        <taxon>Eukaryota</taxon>
        <taxon>Viridiplantae</taxon>
        <taxon>Streptophyta</taxon>
        <taxon>Embryophyta</taxon>
        <taxon>Tracheophyta</taxon>
        <taxon>Spermatophyta</taxon>
        <taxon>Magnoliopsida</taxon>
        <taxon>eudicotyledons</taxon>
        <taxon>Gunneridae</taxon>
        <taxon>Pentapetalae</taxon>
        <taxon>rosids</taxon>
        <taxon>fabids</taxon>
        <taxon>Rosales</taxon>
        <taxon>Rosaceae</taxon>
        <taxon>Rosoideae</taxon>
        <taxon>Rosoideae incertae sedis</taxon>
        <taxon>Rosa</taxon>
    </lineage>
</organism>
<evidence type="ECO:0000256" key="4">
    <source>
        <dbReference type="SAM" id="SignalP"/>
    </source>
</evidence>
<dbReference type="InterPro" id="IPR039265">
    <property type="entry name" value="DIR1-like"/>
</dbReference>
<dbReference type="Proteomes" id="UP000238479">
    <property type="component" value="Chromosome 6"/>
</dbReference>
<keyword evidence="7" id="KW-1185">Reference proteome</keyword>
<name>A0A2P6PTV8_ROSCH</name>
<dbReference type="SUPFAM" id="SSF47699">
    <property type="entry name" value="Bifunctional inhibitor/lipid-transfer protein/seed storage 2S albumin"/>
    <property type="match status" value="1"/>
</dbReference>
<dbReference type="Pfam" id="PF14368">
    <property type="entry name" value="LTP_2"/>
    <property type="match status" value="1"/>
</dbReference>
<dbReference type="OMA" id="ACKPWVT"/>
<keyword evidence="2" id="KW-0813">Transport</keyword>
<keyword evidence="4" id="KW-0732">Signal</keyword>
<dbReference type="EMBL" id="PDCK01000044">
    <property type="protein sequence ID" value="PRQ25360.1"/>
    <property type="molecule type" value="Genomic_DNA"/>
</dbReference>
<proteinExistence type="predicted"/>
<dbReference type="SMART" id="SM00499">
    <property type="entry name" value="AAI"/>
    <property type="match status" value="1"/>
</dbReference>
<accession>A0A2P6PTV8</accession>
<dbReference type="InterPro" id="IPR036312">
    <property type="entry name" value="Bifun_inhib/LTP/seed_sf"/>
</dbReference>
<sequence>MVKMGSFNKLMAILVVTILVLVEGSRAFSFCNMSEDGLTACKPSVTEPNPSDPTAECCKDLSGADLDCLCGYKTSPVLPTLGISPKLAMGLPAKCGLTPPANC</sequence>
<feature type="signal peptide" evidence="4">
    <location>
        <begin position="1"/>
        <end position="27"/>
    </location>
</feature>
<comment type="function">
    <text evidence="1">Plant non-specific lipid-transfer proteins transfer phospholipids as well as galactolipids across membranes. May play a role in wax or cutin deposition in the cell walls of expanding epidermal cells and certain secretory tissues.</text>
</comment>
<dbReference type="Gene3D" id="1.10.110.10">
    <property type="entry name" value="Plant lipid-transfer and hydrophobic proteins"/>
    <property type="match status" value="1"/>
</dbReference>
<dbReference type="Gramene" id="PRQ25360">
    <property type="protein sequence ID" value="PRQ25360"/>
    <property type="gene ID" value="RchiOBHm_Chr6g0282851"/>
</dbReference>
<gene>
    <name evidence="6" type="ORF">RchiOBHm_Chr6g0282851</name>
</gene>
<keyword evidence="3" id="KW-0446">Lipid-binding</keyword>
<comment type="caution">
    <text evidence="6">The sequence shown here is derived from an EMBL/GenBank/DDBJ whole genome shotgun (WGS) entry which is preliminary data.</text>
</comment>
<reference evidence="6 7" key="1">
    <citation type="journal article" date="2018" name="Nat. Genet.">
        <title>The Rosa genome provides new insights in the design of modern roses.</title>
        <authorList>
            <person name="Bendahmane M."/>
        </authorList>
    </citation>
    <scope>NUCLEOTIDE SEQUENCE [LARGE SCALE GENOMIC DNA]</scope>
    <source>
        <strain evidence="7">cv. Old Blush</strain>
    </source>
</reference>
<evidence type="ECO:0000256" key="2">
    <source>
        <dbReference type="ARBA" id="ARBA00022448"/>
    </source>
</evidence>
<dbReference type="InterPro" id="IPR016140">
    <property type="entry name" value="Bifunc_inhib/LTP/seed_store"/>
</dbReference>
<evidence type="ECO:0000256" key="3">
    <source>
        <dbReference type="ARBA" id="ARBA00023121"/>
    </source>
</evidence>
<dbReference type="AlphaFoldDB" id="A0A2P6PTV8"/>
<dbReference type="PANTHER" id="PTHR33122">
    <property type="entry name" value="LIPID BINDING PROTEIN-RELATED"/>
    <property type="match status" value="1"/>
</dbReference>
<dbReference type="PANTHER" id="PTHR33122:SF60">
    <property type="entry name" value="LIPID-TRANSFER PROTEIN DIR1-RELATED"/>
    <property type="match status" value="1"/>
</dbReference>
<dbReference type="STRING" id="74649.A0A2P6PTV8"/>
<evidence type="ECO:0000256" key="1">
    <source>
        <dbReference type="ARBA" id="ARBA00003211"/>
    </source>
</evidence>